<name>S0G479_9BACT</name>
<sequence>MNLTQKIKEKKAANTADFQTKIEILLKLAVIPDLKILAPRVSVKNGTVTLGGIVDAFWKSSYIENILASELPNQHVKNNLTVAMACFLDSSCQAAHEKELKTVHGPEKTQEAVLQDRMSV</sequence>
<dbReference type="Gene3D" id="3.30.1340.30">
    <property type="match status" value="1"/>
</dbReference>
<dbReference type="OrthoDB" id="680465at2"/>
<keyword evidence="2" id="KW-1185">Reference proteome</keyword>
<organism evidence="1 2">
    <name type="scientific">Desulfotignum phosphitoxidans DSM 13687</name>
    <dbReference type="NCBI Taxonomy" id="1286635"/>
    <lineage>
        <taxon>Bacteria</taxon>
        <taxon>Pseudomonadati</taxon>
        <taxon>Thermodesulfobacteriota</taxon>
        <taxon>Desulfobacteria</taxon>
        <taxon>Desulfobacterales</taxon>
        <taxon>Desulfobacteraceae</taxon>
        <taxon>Desulfotignum</taxon>
    </lineage>
</organism>
<dbReference type="Proteomes" id="UP000014216">
    <property type="component" value="Unassembled WGS sequence"/>
</dbReference>
<evidence type="ECO:0000313" key="2">
    <source>
        <dbReference type="Proteomes" id="UP000014216"/>
    </source>
</evidence>
<dbReference type="EMBL" id="APJX01000002">
    <property type="protein sequence ID" value="EMS80344.1"/>
    <property type="molecule type" value="Genomic_DNA"/>
</dbReference>
<reference evidence="1 2" key="1">
    <citation type="journal article" date="2013" name="Genome Announc.">
        <title>Draft Genome Sequence of Desulfotignum phosphitoxidans DSM 13687 Strain FiPS-3.</title>
        <authorList>
            <person name="Poehlein A."/>
            <person name="Daniel R."/>
            <person name="Simeonova D.D."/>
        </authorList>
    </citation>
    <scope>NUCLEOTIDE SEQUENCE [LARGE SCALE GENOMIC DNA]</scope>
    <source>
        <strain evidence="1 2">DSM 13687</strain>
    </source>
</reference>
<proteinExistence type="predicted"/>
<evidence type="ECO:0008006" key="3">
    <source>
        <dbReference type="Google" id="ProtNLM"/>
    </source>
</evidence>
<dbReference type="RefSeq" id="WP_006964578.1">
    <property type="nucleotide sequence ID" value="NZ_APJX01000002.1"/>
</dbReference>
<evidence type="ECO:0000313" key="1">
    <source>
        <dbReference type="EMBL" id="EMS80344.1"/>
    </source>
</evidence>
<comment type="caution">
    <text evidence="1">The sequence shown here is derived from an EMBL/GenBank/DDBJ whole genome shotgun (WGS) entry which is preliminary data.</text>
</comment>
<protein>
    <recommendedName>
        <fullName evidence="3">BON domain-containing protein</fullName>
    </recommendedName>
</protein>
<dbReference type="AlphaFoldDB" id="S0G479"/>
<gene>
    <name evidence="1" type="ORF">Dpo_2c00320</name>
</gene>
<accession>S0G479</accession>